<reference evidence="1" key="1">
    <citation type="submission" date="2024-02" db="EMBL/GenBank/DDBJ databases">
        <title>Metagenome Assembled Genome of Zalaria obscura JY119.</title>
        <authorList>
            <person name="Vighnesh L."/>
            <person name="Jagadeeshwari U."/>
            <person name="Venkata Ramana C."/>
            <person name="Sasikala C."/>
        </authorList>
    </citation>
    <scope>NUCLEOTIDE SEQUENCE</scope>
    <source>
        <strain evidence="1">JY119</strain>
    </source>
</reference>
<sequence length="127" mass="13813">MERMGMRLQGGRDWSTRSQIGVMDGQRASEPETATGVVQSCPKHALFYDIECAARCEKQDERKVSDVKEDGKERAAGGVGRRCAAIARARANPLADLSLIVPNGPSIDNAGLTVIVLKWTWQNKPGC</sequence>
<protein>
    <submittedName>
        <fullName evidence="1">Uncharacterized protein</fullName>
    </submittedName>
</protein>
<evidence type="ECO:0000313" key="2">
    <source>
        <dbReference type="Proteomes" id="UP001320706"/>
    </source>
</evidence>
<gene>
    <name evidence="1" type="ORF">M8818_004719</name>
</gene>
<proteinExistence type="predicted"/>
<name>A0ACC3SGB4_9PEZI</name>
<comment type="caution">
    <text evidence="1">The sequence shown here is derived from an EMBL/GenBank/DDBJ whole genome shotgun (WGS) entry which is preliminary data.</text>
</comment>
<evidence type="ECO:0000313" key="1">
    <source>
        <dbReference type="EMBL" id="KAK8206884.1"/>
    </source>
</evidence>
<dbReference type="Proteomes" id="UP001320706">
    <property type="component" value="Unassembled WGS sequence"/>
</dbReference>
<organism evidence="1 2">
    <name type="scientific">Zalaria obscura</name>
    <dbReference type="NCBI Taxonomy" id="2024903"/>
    <lineage>
        <taxon>Eukaryota</taxon>
        <taxon>Fungi</taxon>
        <taxon>Dikarya</taxon>
        <taxon>Ascomycota</taxon>
        <taxon>Pezizomycotina</taxon>
        <taxon>Dothideomycetes</taxon>
        <taxon>Dothideomycetidae</taxon>
        <taxon>Dothideales</taxon>
        <taxon>Zalariaceae</taxon>
        <taxon>Zalaria</taxon>
    </lineage>
</organism>
<accession>A0ACC3SGB4</accession>
<keyword evidence="2" id="KW-1185">Reference proteome</keyword>
<dbReference type="EMBL" id="JAMKPW020000022">
    <property type="protein sequence ID" value="KAK8206884.1"/>
    <property type="molecule type" value="Genomic_DNA"/>
</dbReference>